<dbReference type="Gene3D" id="3.30.70.100">
    <property type="match status" value="1"/>
</dbReference>
<sequence>MEENTSIRIIVEMEINNDVPEKKLKECLSKLSMHAMERNPETMEYSYFINQNEKKLVVLERYSSPNAVIDHHNNNDKKLIEKLMSYAVVTSIKILGSVSQELKQIVESFGDIEIYQYVAGYSR</sequence>
<proteinExistence type="predicted"/>
<dbReference type="EMBL" id="VRZA01000001">
    <property type="protein sequence ID" value="TXS96449.1"/>
    <property type="molecule type" value="Genomic_DNA"/>
</dbReference>
<name>A0A5C9A8I9_9GAMM</name>
<accession>A0A5C9A8I9</accession>
<reference evidence="1 2" key="1">
    <citation type="submission" date="2019-08" db="EMBL/GenBank/DDBJ databases">
        <title>Parahaliea maris sp. nov., isolated from the surface seawater.</title>
        <authorList>
            <person name="Liu Y."/>
        </authorList>
    </citation>
    <scope>NUCLEOTIDE SEQUENCE [LARGE SCALE GENOMIC DNA]</scope>
    <source>
        <strain evidence="1 2">HSLHS9</strain>
    </source>
</reference>
<dbReference type="RefSeq" id="WP_148066721.1">
    <property type="nucleotide sequence ID" value="NZ_VRZA01000001.1"/>
</dbReference>
<dbReference type="AlphaFoldDB" id="A0A5C9A8I9"/>
<organism evidence="1 2">
    <name type="scientific">Parahaliea maris</name>
    <dbReference type="NCBI Taxonomy" id="2716870"/>
    <lineage>
        <taxon>Bacteria</taxon>
        <taxon>Pseudomonadati</taxon>
        <taxon>Pseudomonadota</taxon>
        <taxon>Gammaproteobacteria</taxon>
        <taxon>Cellvibrionales</taxon>
        <taxon>Halieaceae</taxon>
        <taxon>Parahaliea</taxon>
    </lineage>
</organism>
<protein>
    <recommendedName>
        <fullName evidence="3">ABM domain-containing protein</fullName>
    </recommendedName>
</protein>
<gene>
    <name evidence="1" type="ORF">FV139_02900</name>
</gene>
<keyword evidence="2" id="KW-1185">Reference proteome</keyword>
<evidence type="ECO:0008006" key="3">
    <source>
        <dbReference type="Google" id="ProtNLM"/>
    </source>
</evidence>
<evidence type="ECO:0000313" key="1">
    <source>
        <dbReference type="EMBL" id="TXS96449.1"/>
    </source>
</evidence>
<dbReference type="Proteomes" id="UP000321039">
    <property type="component" value="Unassembled WGS sequence"/>
</dbReference>
<evidence type="ECO:0000313" key="2">
    <source>
        <dbReference type="Proteomes" id="UP000321039"/>
    </source>
</evidence>
<comment type="caution">
    <text evidence="1">The sequence shown here is derived from an EMBL/GenBank/DDBJ whole genome shotgun (WGS) entry which is preliminary data.</text>
</comment>